<dbReference type="Proteomes" id="UP000184342">
    <property type="component" value="Unassembled WGS sequence"/>
</dbReference>
<dbReference type="InterPro" id="IPR059100">
    <property type="entry name" value="TSP3_bac"/>
</dbReference>
<dbReference type="AlphaFoldDB" id="A0A1M6D1S7"/>
<evidence type="ECO:0000256" key="3">
    <source>
        <dbReference type="ARBA" id="ARBA00022729"/>
    </source>
</evidence>
<keyword evidence="2" id="KW-0964">Secreted</keyword>
<evidence type="ECO:0000256" key="5">
    <source>
        <dbReference type="SAM" id="MobiDB-lite"/>
    </source>
</evidence>
<sequence length="231" mass="25032">MNKKINTGKTWKTTFTVAFILSLSAFALAGCSSGNSSSTAATLPAVTSGTNTKSSTDTDGDGMPDSVEKTYGTNPYTSDSDGDGVNDKQDKEPLKTENLMKETSTAPLEVTVTDAKVEDNATADHLEITMTNNGNTDLNNFDIYYTMTDKVDKTLESYYQVLNGLTLNAGETKTIHFDNKVSEAGHYYMNMNGLYGNSKNGLTFDIQLHAKDFQPMTFQIEKAKGTAEVAD</sequence>
<feature type="chain" id="PRO_5039068241" evidence="6">
    <location>
        <begin position="30"/>
        <end position="231"/>
    </location>
</feature>
<feature type="region of interest" description="Disordered" evidence="5">
    <location>
        <begin position="37"/>
        <end position="104"/>
    </location>
</feature>
<keyword evidence="8" id="KW-1185">Reference proteome</keyword>
<dbReference type="Gene3D" id="2.60.40.10">
    <property type="entry name" value="Immunoglobulins"/>
    <property type="match status" value="1"/>
</dbReference>
<name>A0A1M6D1S7_9FIRM</name>
<dbReference type="InterPro" id="IPR013783">
    <property type="entry name" value="Ig-like_fold"/>
</dbReference>
<dbReference type="STRING" id="1122934.SAMN02745691_00647"/>
<reference evidence="7 8" key="1">
    <citation type="submission" date="2016-11" db="EMBL/GenBank/DDBJ databases">
        <authorList>
            <person name="Jaros S."/>
            <person name="Januszkiewicz K."/>
            <person name="Wedrychowicz H."/>
        </authorList>
    </citation>
    <scope>NUCLEOTIDE SEQUENCE [LARGE SCALE GENOMIC DNA]</scope>
    <source>
        <strain evidence="7 8">DSM 15970</strain>
    </source>
</reference>
<evidence type="ECO:0000256" key="4">
    <source>
        <dbReference type="ARBA" id="ARBA00022837"/>
    </source>
</evidence>
<protein>
    <submittedName>
        <fullName evidence="7">Uncharacterized protein</fullName>
    </submittedName>
</protein>
<keyword evidence="3 6" id="KW-0732">Signal</keyword>
<gene>
    <name evidence="7" type="ORF">SAMN02745691_00647</name>
</gene>
<evidence type="ECO:0000256" key="6">
    <source>
        <dbReference type="SAM" id="SignalP"/>
    </source>
</evidence>
<proteinExistence type="predicted"/>
<dbReference type="PROSITE" id="PS51257">
    <property type="entry name" value="PROKAR_LIPOPROTEIN"/>
    <property type="match status" value="1"/>
</dbReference>
<evidence type="ECO:0000256" key="1">
    <source>
        <dbReference type="ARBA" id="ARBA00004613"/>
    </source>
</evidence>
<comment type="subcellular location">
    <subcellularLocation>
        <location evidence="1">Secreted</location>
    </subcellularLocation>
</comment>
<dbReference type="RefSeq" id="WP_073992917.1">
    <property type="nucleotide sequence ID" value="NZ_FQYT01000005.1"/>
</dbReference>
<keyword evidence="4" id="KW-0106">Calcium</keyword>
<feature type="compositionally biased region" description="Polar residues" evidence="5">
    <location>
        <begin position="37"/>
        <end position="57"/>
    </location>
</feature>
<feature type="compositionally biased region" description="Basic and acidic residues" evidence="5">
    <location>
        <begin position="85"/>
        <end position="100"/>
    </location>
</feature>
<dbReference type="Pfam" id="PF18884">
    <property type="entry name" value="TSP3_bac"/>
    <property type="match status" value="1"/>
</dbReference>
<evidence type="ECO:0000313" key="8">
    <source>
        <dbReference type="Proteomes" id="UP000184342"/>
    </source>
</evidence>
<organism evidence="7 8">
    <name type="scientific">Parasporobacterium paucivorans DSM 15970</name>
    <dbReference type="NCBI Taxonomy" id="1122934"/>
    <lineage>
        <taxon>Bacteria</taxon>
        <taxon>Bacillati</taxon>
        <taxon>Bacillota</taxon>
        <taxon>Clostridia</taxon>
        <taxon>Lachnospirales</taxon>
        <taxon>Lachnospiraceae</taxon>
        <taxon>Parasporobacterium</taxon>
    </lineage>
</organism>
<dbReference type="EMBL" id="FQYT01000005">
    <property type="protein sequence ID" value="SHI67217.1"/>
    <property type="molecule type" value="Genomic_DNA"/>
</dbReference>
<evidence type="ECO:0000256" key="2">
    <source>
        <dbReference type="ARBA" id="ARBA00022525"/>
    </source>
</evidence>
<accession>A0A1M6D1S7</accession>
<evidence type="ECO:0000313" key="7">
    <source>
        <dbReference type="EMBL" id="SHI67217.1"/>
    </source>
</evidence>
<dbReference type="OrthoDB" id="1809100at2"/>
<feature type="signal peptide" evidence="6">
    <location>
        <begin position="1"/>
        <end position="29"/>
    </location>
</feature>